<dbReference type="Pfam" id="PF04773">
    <property type="entry name" value="FecR"/>
    <property type="match status" value="1"/>
</dbReference>
<gene>
    <name evidence="4" type="ORF">ACFQPC_03640</name>
</gene>
<reference evidence="5" key="1">
    <citation type="journal article" date="2019" name="Int. J. Syst. Evol. Microbiol.">
        <title>The Global Catalogue of Microorganisms (GCM) 10K type strain sequencing project: providing services to taxonomists for standard genome sequencing and annotation.</title>
        <authorList>
            <consortium name="The Broad Institute Genomics Platform"/>
            <consortium name="The Broad Institute Genome Sequencing Center for Infectious Disease"/>
            <person name="Wu L."/>
            <person name="Ma J."/>
        </authorList>
    </citation>
    <scope>NUCLEOTIDE SEQUENCE [LARGE SCALE GENOMIC DNA]</scope>
    <source>
        <strain evidence="5">KACC 12508</strain>
    </source>
</reference>
<dbReference type="Pfam" id="PF16220">
    <property type="entry name" value="DUF4880"/>
    <property type="match status" value="1"/>
</dbReference>
<dbReference type="Gene3D" id="2.60.120.1440">
    <property type="match status" value="1"/>
</dbReference>
<feature type="domain" description="FecR N-terminal" evidence="3">
    <location>
        <begin position="33"/>
        <end position="73"/>
    </location>
</feature>
<dbReference type="InterPro" id="IPR006860">
    <property type="entry name" value="FecR"/>
</dbReference>
<organism evidence="4 5">
    <name type="scientific">Herminiimonas glaciei</name>
    <dbReference type="NCBI Taxonomy" id="523788"/>
    <lineage>
        <taxon>Bacteria</taxon>
        <taxon>Pseudomonadati</taxon>
        <taxon>Pseudomonadota</taxon>
        <taxon>Betaproteobacteria</taxon>
        <taxon>Burkholderiales</taxon>
        <taxon>Oxalobacteraceae</taxon>
        <taxon>Herminiimonas</taxon>
    </lineage>
</organism>
<evidence type="ECO:0000256" key="1">
    <source>
        <dbReference type="SAM" id="Phobius"/>
    </source>
</evidence>
<evidence type="ECO:0000259" key="3">
    <source>
        <dbReference type="Pfam" id="PF16220"/>
    </source>
</evidence>
<comment type="caution">
    <text evidence="4">The sequence shown here is derived from an EMBL/GenBank/DDBJ whole genome shotgun (WGS) entry which is preliminary data.</text>
</comment>
<keyword evidence="1" id="KW-1133">Transmembrane helix</keyword>
<dbReference type="InterPro" id="IPR012373">
    <property type="entry name" value="Ferrdict_sens_TM"/>
</dbReference>
<dbReference type="Proteomes" id="UP001596542">
    <property type="component" value="Unassembled WGS sequence"/>
</dbReference>
<name>A0ABW2I817_9BURK</name>
<evidence type="ECO:0000259" key="2">
    <source>
        <dbReference type="Pfam" id="PF04773"/>
    </source>
</evidence>
<dbReference type="EMBL" id="JBHTBU010000001">
    <property type="protein sequence ID" value="MFC7287121.1"/>
    <property type="molecule type" value="Genomic_DNA"/>
</dbReference>
<sequence length="340" mass="37229">MRSATPDIGAQNALRQGARQPHAGLTADVIAHAAEWYAQLHSGDSGAAELAEFERWRQQDAGHAEAYARMEKLWARFDTVSSKPAALALNKALKSGAGKREKLTTQVLLLCIAVFAAWFASQSMFGKYMLADYRTAIGEQRVIELSDQSRITLNTQSAIDIDFSGRQRRITLQRGEIMIDVAKDSRRPFIVETAHGTARALGTQYIVKREADATRVTVLESSVQACAAKVDACVTLTPGEQTTITPDAVQPVSAVNVQAAAAWSKRMLVVDDQPLAQVLTELARYRYGRIVFNADEIAGLRVSGVYALDDTDRTLEVLLATTPIRIKRYTPLLIVVQAAK</sequence>
<keyword evidence="1" id="KW-0812">Transmembrane</keyword>
<evidence type="ECO:0000313" key="4">
    <source>
        <dbReference type="EMBL" id="MFC7287121.1"/>
    </source>
</evidence>
<proteinExistence type="predicted"/>
<dbReference type="Gene3D" id="3.55.50.30">
    <property type="match status" value="1"/>
</dbReference>
<keyword evidence="5" id="KW-1185">Reference proteome</keyword>
<dbReference type="RefSeq" id="WP_382270237.1">
    <property type="nucleotide sequence ID" value="NZ_JBHTBU010000001.1"/>
</dbReference>
<accession>A0ABW2I817</accession>
<protein>
    <submittedName>
        <fullName evidence="4">FecR family protein</fullName>
    </submittedName>
</protein>
<feature type="transmembrane region" description="Helical" evidence="1">
    <location>
        <begin position="103"/>
        <end position="120"/>
    </location>
</feature>
<feature type="domain" description="FecR protein" evidence="2">
    <location>
        <begin position="132"/>
        <end position="224"/>
    </location>
</feature>
<dbReference type="PIRSF" id="PIRSF018266">
    <property type="entry name" value="FecR"/>
    <property type="match status" value="1"/>
</dbReference>
<dbReference type="InterPro" id="IPR032623">
    <property type="entry name" value="FecR_N"/>
</dbReference>
<dbReference type="PANTHER" id="PTHR30273">
    <property type="entry name" value="PERIPLASMIC SIGNAL SENSOR AND SIGMA FACTOR ACTIVATOR FECR-RELATED"/>
    <property type="match status" value="1"/>
</dbReference>
<evidence type="ECO:0000313" key="5">
    <source>
        <dbReference type="Proteomes" id="UP001596542"/>
    </source>
</evidence>
<dbReference type="PANTHER" id="PTHR30273:SF2">
    <property type="entry name" value="PROTEIN FECR"/>
    <property type="match status" value="1"/>
</dbReference>
<keyword evidence="1" id="KW-0472">Membrane</keyword>